<dbReference type="Pfam" id="PF17284">
    <property type="entry name" value="Spermine_synt_N"/>
    <property type="match status" value="1"/>
</dbReference>
<dbReference type="SUPFAM" id="SSF53335">
    <property type="entry name" value="S-adenosyl-L-methionine-dependent methyltransferases"/>
    <property type="match status" value="1"/>
</dbReference>
<dbReference type="InterPro" id="IPR030374">
    <property type="entry name" value="PABS"/>
</dbReference>
<evidence type="ECO:0000259" key="10">
    <source>
        <dbReference type="PROSITE" id="PS51006"/>
    </source>
</evidence>
<dbReference type="Gene3D" id="3.40.50.150">
    <property type="entry name" value="Vaccinia Virus protein VP39"/>
    <property type="match status" value="1"/>
</dbReference>
<keyword evidence="5 6" id="KW-0620">Polyamine biosynthesis</keyword>
<feature type="binding site" evidence="6">
    <location>
        <position position="163"/>
    </location>
    <ligand>
        <name>S-methyl-5'-thioadenosine</name>
        <dbReference type="ChEBI" id="CHEBI:17509"/>
    </ligand>
</feature>
<dbReference type="EC" id="2.5.1.16" evidence="6"/>
<dbReference type="PANTHER" id="PTHR11558:SF11">
    <property type="entry name" value="SPERMIDINE SYNTHASE"/>
    <property type="match status" value="1"/>
</dbReference>
<comment type="pathway">
    <text evidence="6">Amine and polyamine biosynthesis; spermidine biosynthesis; spermidine from putrescine: step 1/1.</text>
</comment>
<dbReference type="KEGG" id="fwa:DCMF_02885"/>
<comment type="subunit">
    <text evidence="6">Homodimer or homotetramer.</text>
</comment>
<dbReference type="InterPro" id="IPR030373">
    <property type="entry name" value="PABS_CS"/>
</dbReference>
<evidence type="ECO:0000256" key="8">
    <source>
        <dbReference type="RuleBase" id="RU003836"/>
    </source>
</evidence>
<evidence type="ECO:0000256" key="7">
    <source>
        <dbReference type="PROSITE-ProRule" id="PRU00354"/>
    </source>
</evidence>
<dbReference type="Gene3D" id="2.30.140.10">
    <property type="entry name" value="Spermidine synthase, tetramerisation domain"/>
    <property type="match status" value="1"/>
</dbReference>
<dbReference type="AlphaFoldDB" id="A0A3G1KN40"/>
<evidence type="ECO:0000256" key="4">
    <source>
        <dbReference type="ARBA" id="ARBA00023066"/>
    </source>
</evidence>
<dbReference type="InterPro" id="IPR037163">
    <property type="entry name" value="Spermidine_synt_N_sf"/>
</dbReference>
<keyword evidence="3 6" id="KW-0808">Transferase</keyword>
<feature type="binding site" evidence="6">
    <location>
        <position position="87"/>
    </location>
    <ligand>
        <name>spermidine</name>
        <dbReference type="ChEBI" id="CHEBI:57834"/>
    </ligand>
</feature>
<keyword evidence="4 6" id="KW-0745">Spermidine biosynthesis</keyword>
<dbReference type="InterPro" id="IPR035246">
    <property type="entry name" value="Spermidine_synt_N"/>
</dbReference>
<dbReference type="Pfam" id="PF01564">
    <property type="entry name" value="Spermine_synth"/>
    <property type="match status" value="1"/>
</dbReference>
<dbReference type="GO" id="GO:0004766">
    <property type="term" value="F:spermidine synthase activity"/>
    <property type="evidence" value="ECO:0007669"/>
    <property type="project" value="UniProtKB-UniRule"/>
</dbReference>
<dbReference type="UniPathway" id="UPA00248">
    <property type="reaction ID" value="UER00314"/>
</dbReference>
<protein>
    <recommendedName>
        <fullName evidence="6">Polyamine aminopropyltransferase</fullName>
    </recommendedName>
    <alternativeName>
        <fullName evidence="6">Putrescine aminopropyltransferase</fullName>
        <shortName evidence="6">PAPT</shortName>
    </alternativeName>
    <alternativeName>
        <fullName evidence="6">Spermidine synthase</fullName>
        <shortName evidence="6">SPDS</shortName>
        <shortName evidence="6">SPDSY</shortName>
        <ecNumber evidence="6">2.5.1.16</ecNumber>
    </alternativeName>
</protein>
<feature type="active site" description="Proton acceptor" evidence="6 7">
    <location>
        <position position="156"/>
    </location>
</feature>
<evidence type="ECO:0000256" key="5">
    <source>
        <dbReference type="ARBA" id="ARBA00023115"/>
    </source>
</evidence>
<dbReference type="CDD" id="cd02440">
    <property type="entry name" value="AdoMet_MTases"/>
    <property type="match status" value="1"/>
</dbReference>
<feature type="binding site" evidence="6">
    <location>
        <position position="32"/>
    </location>
    <ligand>
        <name>S-methyl-5'-thioadenosine</name>
        <dbReference type="ChEBI" id="CHEBI:17509"/>
    </ligand>
</feature>
<feature type="binding site" evidence="6">
    <location>
        <begin position="156"/>
        <end position="159"/>
    </location>
    <ligand>
        <name>spermidine</name>
        <dbReference type="ChEBI" id="CHEBI:57834"/>
    </ligand>
</feature>
<dbReference type="RefSeq" id="WP_148133052.1">
    <property type="nucleotide sequence ID" value="NZ_CP017634.1"/>
</dbReference>
<dbReference type="HAMAP" id="MF_00198">
    <property type="entry name" value="Spermidine_synth"/>
    <property type="match status" value="1"/>
</dbReference>
<evidence type="ECO:0000256" key="6">
    <source>
        <dbReference type="HAMAP-Rule" id="MF_00198"/>
    </source>
</evidence>
<feature type="binding site" evidence="6">
    <location>
        <position position="107"/>
    </location>
    <ligand>
        <name>S-methyl-5'-thioadenosine</name>
        <dbReference type="ChEBI" id="CHEBI:17509"/>
    </ligand>
</feature>
<evidence type="ECO:0000256" key="3">
    <source>
        <dbReference type="ARBA" id="ARBA00022679"/>
    </source>
</evidence>
<dbReference type="EMBL" id="CP017634">
    <property type="protein sequence ID" value="ATW23884.1"/>
    <property type="molecule type" value="Genomic_DNA"/>
</dbReference>
<gene>
    <name evidence="6" type="primary">speE</name>
    <name evidence="11" type="ORF">DCMF_02885</name>
</gene>
<dbReference type="PROSITE" id="PS51006">
    <property type="entry name" value="PABS_2"/>
    <property type="match status" value="1"/>
</dbReference>
<comment type="function">
    <text evidence="6">Catalyzes the irreversible transfer of a propylamine group from the amino donor S-adenosylmethioninamine (decarboxy-AdoMet) to putrescine (1,4-diaminobutane) to yield spermidine.</text>
</comment>
<name>A0A3G1KN40_FORW1</name>
<dbReference type="NCBIfam" id="TIGR00417">
    <property type="entry name" value="speE"/>
    <property type="match status" value="1"/>
</dbReference>
<dbReference type="FunFam" id="3.40.50.150:FF:000056">
    <property type="entry name" value="Polyamine aminopropyltransferase"/>
    <property type="match status" value="1"/>
</dbReference>
<feature type="binding site" evidence="6">
    <location>
        <begin position="138"/>
        <end position="139"/>
    </location>
    <ligand>
        <name>S-methyl-5'-thioadenosine</name>
        <dbReference type="ChEBI" id="CHEBI:17509"/>
    </ligand>
</feature>
<dbReference type="InterPro" id="IPR001045">
    <property type="entry name" value="Spermi_synthase"/>
</dbReference>
<reference evidence="11 12" key="1">
    <citation type="submission" date="2016-10" db="EMBL/GenBank/DDBJ databases">
        <title>Complete Genome Sequence of Peptococcaceae strain DCMF.</title>
        <authorList>
            <person name="Edwards R.J."/>
            <person name="Holland S.I."/>
            <person name="Deshpande N.P."/>
            <person name="Wong Y.K."/>
            <person name="Ertan H."/>
            <person name="Manefield M."/>
            <person name="Russell T.L."/>
            <person name="Lee M.J."/>
        </authorList>
    </citation>
    <scope>NUCLEOTIDE SEQUENCE [LARGE SCALE GENOMIC DNA]</scope>
    <source>
        <strain evidence="11 12">DCMF</strain>
    </source>
</reference>
<evidence type="ECO:0000256" key="2">
    <source>
        <dbReference type="ARBA" id="ARBA00022490"/>
    </source>
</evidence>
<dbReference type="GO" id="GO:0005829">
    <property type="term" value="C:cytosol"/>
    <property type="evidence" value="ECO:0007669"/>
    <property type="project" value="TreeGrafter"/>
</dbReference>
<evidence type="ECO:0000256" key="9">
    <source>
        <dbReference type="RuleBase" id="RU003837"/>
    </source>
</evidence>
<evidence type="ECO:0000313" key="11">
    <source>
        <dbReference type="EMBL" id="ATW23884.1"/>
    </source>
</evidence>
<dbReference type="NCBIfam" id="NF002010">
    <property type="entry name" value="PRK00811.1"/>
    <property type="match status" value="1"/>
</dbReference>
<evidence type="ECO:0000256" key="1">
    <source>
        <dbReference type="ARBA" id="ARBA00007867"/>
    </source>
</evidence>
<dbReference type="PROSITE" id="PS01330">
    <property type="entry name" value="PABS_1"/>
    <property type="match status" value="1"/>
</dbReference>
<proteinExistence type="inferred from homology"/>
<dbReference type="GO" id="GO:0008295">
    <property type="term" value="P:spermidine biosynthetic process"/>
    <property type="evidence" value="ECO:0007669"/>
    <property type="project" value="UniProtKB-UniRule"/>
</dbReference>
<accession>A0A3G1KN40</accession>
<dbReference type="InterPro" id="IPR029063">
    <property type="entry name" value="SAM-dependent_MTases_sf"/>
</dbReference>
<sequence length="276" mass="30734">MKGLWYTEHQEAGVAISLKAKTKLHEERTDFQFLEVLDTDTFGRMLVLDGAIQTTMKDEFVYHEMISLVALNTHPHPENVLVVGGGDGGAIREIAKHPHVKKATLVEIDPAVIDASKKYFPEISCGLNDPKVEVKVEDGIKHIAESKGKYDVILVDSTDPAGPAVGLFEHGFYQGIFDALKEDGIFVAQTESPFLTENLIRGVFQDFKSIFPIAKLYLAYIPTYPSGMWSFTIGSKKYDPEAVDTAKIPDTNTRYYTPQIHKAAFALPLFVQDLLK</sequence>
<keyword evidence="12" id="KW-1185">Reference proteome</keyword>
<organism evidence="11 12">
    <name type="scientific">Formimonas warabiya</name>
    <dbReference type="NCBI Taxonomy" id="1761012"/>
    <lineage>
        <taxon>Bacteria</taxon>
        <taxon>Bacillati</taxon>
        <taxon>Bacillota</taxon>
        <taxon>Clostridia</taxon>
        <taxon>Eubacteriales</taxon>
        <taxon>Peptococcaceae</taxon>
        <taxon>Candidatus Formimonas</taxon>
    </lineage>
</organism>
<dbReference type="Proteomes" id="UP000323521">
    <property type="component" value="Chromosome"/>
</dbReference>
<keyword evidence="2" id="KW-0963">Cytoplasm</keyword>
<dbReference type="PANTHER" id="PTHR11558">
    <property type="entry name" value="SPERMIDINE/SPERMINE SYNTHASE"/>
    <property type="match status" value="1"/>
</dbReference>
<evidence type="ECO:0000313" key="12">
    <source>
        <dbReference type="Proteomes" id="UP000323521"/>
    </source>
</evidence>
<comment type="similarity">
    <text evidence="1 6 8">Belongs to the spermidine/spermine synthase family.</text>
</comment>
<dbReference type="OrthoDB" id="9793120at2"/>
<feature type="binding site" evidence="6">
    <location>
        <position position="63"/>
    </location>
    <ligand>
        <name>spermidine</name>
        <dbReference type="ChEBI" id="CHEBI:57834"/>
    </ligand>
</feature>
<feature type="domain" description="PABS" evidence="10">
    <location>
        <begin position="3"/>
        <end position="236"/>
    </location>
</feature>
<comment type="catalytic activity">
    <reaction evidence="6 9">
        <text>S-adenosyl 3-(methylsulfanyl)propylamine + putrescine = S-methyl-5'-thioadenosine + spermidine + H(+)</text>
        <dbReference type="Rhea" id="RHEA:12721"/>
        <dbReference type="ChEBI" id="CHEBI:15378"/>
        <dbReference type="ChEBI" id="CHEBI:17509"/>
        <dbReference type="ChEBI" id="CHEBI:57443"/>
        <dbReference type="ChEBI" id="CHEBI:57834"/>
        <dbReference type="ChEBI" id="CHEBI:326268"/>
        <dbReference type="EC" id="2.5.1.16"/>
    </reaction>
</comment>